<dbReference type="GO" id="GO:0051603">
    <property type="term" value="P:proteolysis involved in protein catabolic process"/>
    <property type="evidence" value="ECO:0007669"/>
    <property type="project" value="TreeGrafter"/>
</dbReference>
<gene>
    <name evidence="3" type="primary">Lgmn</name>
    <name evidence="3" type="ORF">HORVUL_R00458</name>
</gene>
<feature type="non-terminal residue" evidence="3">
    <location>
        <position position="1"/>
    </location>
</feature>
<keyword evidence="4" id="KW-1185">Reference proteome</keyword>
<dbReference type="Gene3D" id="3.40.50.1460">
    <property type="match status" value="1"/>
</dbReference>
<evidence type="ECO:0000259" key="2">
    <source>
        <dbReference type="Pfam" id="PF20985"/>
    </source>
</evidence>
<feature type="domain" description="Legumain prodomain" evidence="2">
    <location>
        <begin position="189"/>
        <end position="273"/>
    </location>
</feature>
<dbReference type="OrthoDB" id="192611at2759"/>
<sequence>SGPKDHVFVYFTDHGAPGLLAFPDDDLKKCIFSGTRWLPWLYRHFSASVLLIGVKFLASVSLKHKKPLTICITVYATTAANPKESSYACYYDDERQTYLGDWYSVNWMEDSDMEDLRKETLHKQFQLVKKRTNTSHVMQYGNRSISSMKVMQFQGTGKKAMPISLPPVERYDLTPSPDLMATNDISEAKKIAAEMKMYLFIQESMQKIVTVVTGSTEQTKQILSDRLTISNYDCYQSAVNHFKAHCFNWHLPVYEYALRQLYALVNLCEGGYPIDR</sequence>
<proteinExistence type="inferred from homology"/>
<dbReference type="Pfam" id="PF01650">
    <property type="entry name" value="Peptidase_C13"/>
    <property type="match status" value="1"/>
</dbReference>
<dbReference type="Pfam" id="PF20985">
    <property type="entry name" value="Legum_prodom"/>
    <property type="match status" value="1"/>
</dbReference>
<dbReference type="InterPro" id="IPR001096">
    <property type="entry name" value="Peptidase_C13"/>
</dbReference>
<comment type="similarity">
    <text evidence="1">Belongs to the peptidase C13 family.</text>
</comment>
<evidence type="ECO:0000313" key="4">
    <source>
        <dbReference type="Proteomes" id="UP000558460"/>
    </source>
</evidence>
<dbReference type="AlphaFoldDB" id="A0A7L3M4N2"/>
<dbReference type="GO" id="GO:0004197">
    <property type="term" value="F:cysteine-type endopeptidase activity"/>
    <property type="evidence" value="ECO:0007669"/>
    <property type="project" value="TreeGrafter"/>
</dbReference>
<dbReference type="PIRSF" id="PIRSF019663">
    <property type="entry name" value="Legumain"/>
    <property type="match status" value="1"/>
</dbReference>
<protein>
    <submittedName>
        <fullName evidence="3">LGMN protein</fullName>
    </submittedName>
</protein>
<evidence type="ECO:0000256" key="1">
    <source>
        <dbReference type="ARBA" id="ARBA00009941"/>
    </source>
</evidence>
<name>A0A7L3M4N2_9PASS</name>
<dbReference type="GO" id="GO:0005773">
    <property type="term" value="C:vacuole"/>
    <property type="evidence" value="ECO:0007669"/>
    <property type="project" value="GOC"/>
</dbReference>
<dbReference type="PANTHER" id="PTHR12000">
    <property type="entry name" value="HEMOGLOBINASE FAMILY MEMBER"/>
    <property type="match status" value="1"/>
</dbReference>
<dbReference type="GO" id="GO:0006624">
    <property type="term" value="P:vacuolar protein processing"/>
    <property type="evidence" value="ECO:0007669"/>
    <property type="project" value="TreeGrafter"/>
</dbReference>
<evidence type="ECO:0000313" key="3">
    <source>
        <dbReference type="EMBL" id="NXU61236.1"/>
    </source>
</evidence>
<dbReference type="CDD" id="cd21115">
    <property type="entry name" value="legumain_C"/>
    <property type="match status" value="1"/>
</dbReference>
<reference evidence="3 4" key="1">
    <citation type="submission" date="2019-09" db="EMBL/GenBank/DDBJ databases">
        <title>Bird 10,000 Genomes (B10K) Project - Family phase.</title>
        <authorList>
            <person name="Zhang G."/>
        </authorList>
    </citation>
    <scope>NUCLEOTIDE SEQUENCE [LARGE SCALE GENOMIC DNA]</scope>
    <source>
        <strain evidence="3">B10K-DU-029-69</strain>
        <tissue evidence="3">Muscle</tissue>
    </source>
</reference>
<dbReference type="InterPro" id="IPR046427">
    <property type="entry name" value="Legumain_prodom_sf"/>
</dbReference>
<dbReference type="EMBL" id="VZUA01019261">
    <property type="protein sequence ID" value="NXU61236.1"/>
    <property type="molecule type" value="Genomic_DNA"/>
</dbReference>
<organism evidence="3 4">
    <name type="scientific">Horornis vulcanius</name>
    <dbReference type="NCBI Taxonomy" id="2585811"/>
    <lineage>
        <taxon>Eukaryota</taxon>
        <taxon>Metazoa</taxon>
        <taxon>Chordata</taxon>
        <taxon>Craniata</taxon>
        <taxon>Vertebrata</taxon>
        <taxon>Euteleostomi</taxon>
        <taxon>Archelosauria</taxon>
        <taxon>Archosauria</taxon>
        <taxon>Dinosauria</taxon>
        <taxon>Saurischia</taxon>
        <taxon>Theropoda</taxon>
        <taxon>Coelurosauria</taxon>
        <taxon>Aves</taxon>
        <taxon>Neognathae</taxon>
        <taxon>Neoaves</taxon>
        <taxon>Telluraves</taxon>
        <taxon>Australaves</taxon>
        <taxon>Passeriformes</taxon>
        <taxon>Sylvioidea</taxon>
        <taxon>Scotocercidae</taxon>
        <taxon>Horornis</taxon>
    </lineage>
</organism>
<dbReference type="Proteomes" id="UP000558460">
    <property type="component" value="Unassembled WGS sequence"/>
</dbReference>
<dbReference type="PANTHER" id="PTHR12000:SF42">
    <property type="entry name" value="LEGUMAIN"/>
    <property type="match status" value="1"/>
</dbReference>
<dbReference type="Gene3D" id="1.10.132.130">
    <property type="match status" value="1"/>
</dbReference>
<dbReference type="InterPro" id="IPR048501">
    <property type="entry name" value="Legum_prodom"/>
</dbReference>
<accession>A0A7L3M4N2</accession>
<feature type="non-terminal residue" evidence="3">
    <location>
        <position position="276"/>
    </location>
</feature>
<comment type="caution">
    <text evidence="3">The sequence shown here is derived from an EMBL/GenBank/DDBJ whole genome shotgun (WGS) entry which is preliminary data.</text>
</comment>